<feature type="transmembrane region" description="Helical" evidence="6">
    <location>
        <begin position="252"/>
        <end position="275"/>
    </location>
</feature>
<dbReference type="PROSITE" id="PS50850">
    <property type="entry name" value="MFS"/>
    <property type="match status" value="1"/>
</dbReference>
<keyword evidence="2" id="KW-1003">Cell membrane</keyword>
<evidence type="ECO:0000259" key="7">
    <source>
        <dbReference type="PROSITE" id="PS50850"/>
    </source>
</evidence>
<dbReference type="STRING" id="529709.PYCH_16860"/>
<evidence type="ECO:0000313" key="8">
    <source>
        <dbReference type="EMBL" id="AEH25346.1"/>
    </source>
</evidence>
<evidence type="ECO:0000256" key="3">
    <source>
        <dbReference type="ARBA" id="ARBA00022692"/>
    </source>
</evidence>
<keyword evidence="3 6" id="KW-0812">Transmembrane</keyword>
<dbReference type="InterPro" id="IPR020846">
    <property type="entry name" value="MFS_dom"/>
</dbReference>
<dbReference type="KEGG" id="pya:PYCH_16860"/>
<accession>F8AHB0</accession>
<sequence>MASIVALLFKPLGGMLGDRGLQFHMMALGAILGALAGGLYIGATLLGSLLLFAIGRAIHGFGMALFFPSSLSTAIDLAPEGRVGETLGWRGMMFSLGNLIGPALGGFIADARGFIAAFVLTVGLSLLAALFVLATYSKIGKRLKKHGDKGGASYRELLRVSFIAASTSLFFMSLAYGGLMTFLPALYKSLGLGTSAFGLYASVMGGASLLTRVFGGREADRRGPLPVATVGLIGLIFAYIFLVLYIEPPLSYVSAALLGASFGLAVPSLQMMALARLPQRIRSLGSGVYTMFFDLGYLTGPVLLGYVAQLWGYRAVFPPLPAIVLLSLLAAQLPRLLKKKVEAEG</sequence>
<evidence type="ECO:0000313" key="9">
    <source>
        <dbReference type="Proteomes" id="UP000008386"/>
    </source>
</evidence>
<feature type="transmembrane region" description="Helical" evidence="6">
    <location>
        <begin position="287"/>
        <end position="307"/>
    </location>
</feature>
<reference evidence="8 9" key="1">
    <citation type="journal article" date="2011" name="J. Bacteriol.">
        <title>Complete genome sequence of the obligate piezophilic hyperthermophilic archaeon Pyrococcus yayanosii CH1.</title>
        <authorList>
            <person name="Jun X."/>
            <person name="Lupeng L."/>
            <person name="Minjuan X."/>
            <person name="Oger P."/>
            <person name="Fengping W."/>
            <person name="Jebbar M."/>
            <person name="Xiang X."/>
        </authorList>
    </citation>
    <scope>NUCLEOTIDE SEQUENCE [LARGE SCALE GENOMIC DNA]</scope>
    <source>
        <strain evidence="9">CH1 / JCM 16557</strain>
    </source>
</reference>
<dbReference type="Proteomes" id="UP000008386">
    <property type="component" value="Chromosome"/>
</dbReference>
<name>F8AHB0_PYRYC</name>
<feature type="transmembrane region" description="Helical" evidence="6">
    <location>
        <begin position="87"/>
        <end position="108"/>
    </location>
</feature>
<dbReference type="EMBL" id="CP002779">
    <property type="protein sequence ID" value="AEH25346.1"/>
    <property type="molecule type" value="Genomic_DNA"/>
</dbReference>
<evidence type="ECO:0000256" key="1">
    <source>
        <dbReference type="ARBA" id="ARBA00004651"/>
    </source>
</evidence>
<evidence type="ECO:0000256" key="5">
    <source>
        <dbReference type="ARBA" id="ARBA00023136"/>
    </source>
</evidence>
<comment type="subcellular location">
    <subcellularLocation>
        <location evidence="1">Cell membrane</location>
        <topology evidence="1">Multi-pass membrane protein</topology>
    </subcellularLocation>
</comment>
<dbReference type="HOGENOM" id="CLU_001265_10_13_2"/>
<gene>
    <name evidence="8" type="ordered locus">PYCH_16860</name>
</gene>
<dbReference type="GO" id="GO:0022857">
    <property type="term" value="F:transmembrane transporter activity"/>
    <property type="evidence" value="ECO:0007669"/>
    <property type="project" value="InterPro"/>
</dbReference>
<dbReference type="GO" id="GO:0005886">
    <property type="term" value="C:plasma membrane"/>
    <property type="evidence" value="ECO:0007669"/>
    <property type="project" value="UniProtKB-SubCell"/>
</dbReference>
<feature type="domain" description="Major facilitator superfamily (MFS) profile" evidence="7">
    <location>
        <begin position="1"/>
        <end position="339"/>
    </location>
</feature>
<dbReference type="Pfam" id="PF07690">
    <property type="entry name" value="MFS_1"/>
    <property type="match status" value="1"/>
</dbReference>
<feature type="transmembrane region" description="Helical" evidence="6">
    <location>
        <begin position="157"/>
        <end position="177"/>
    </location>
</feature>
<dbReference type="SUPFAM" id="SSF103473">
    <property type="entry name" value="MFS general substrate transporter"/>
    <property type="match status" value="1"/>
</dbReference>
<evidence type="ECO:0000256" key="4">
    <source>
        <dbReference type="ARBA" id="ARBA00022989"/>
    </source>
</evidence>
<feature type="transmembrane region" description="Helical" evidence="6">
    <location>
        <begin position="313"/>
        <end position="331"/>
    </location>
</feature>
<feature type="transmembrane region" description="Helical" evidence="6">
    <location>
        <begin position="21"/>
        <end position="43"/>
    </location>
</feature>
<keyword evidence="4 6" id="KW-1133">Transmembrane helix</keyword>
<dbReference type="PANTHER" id="PTHR43124:SF9">
    <property type="entry name" value="SUGAR TRANSPORT FAMILY PROTEIN"/>
    <property type="match status" value="1"/>
</dbReference>
<feature type="transmembrane region" description="Helical" evidence="6">
    <location>
        <begin position="197"/>
        <end position="215"/>
    </location>
</feature>
<dbReference type="AlphaFoldDB" id="F8AHB0"/>
<dbReference type="PANTHER" id="PTHR43124">
    <property type="entry name" value="PURINE EFFLUX PUMP PBUE"/>
    <property type="match status" value="1"/>
</dbReference>
<feature type="transmembrane region" description="Helical" evidence="6">
    <location>
        <begin position="227"/>
        <end position="246"/>
    </location>
</feature>
<keyword evidence="5 6" id="KW-0472">Membrane</keyword>
<feature type="transmembrane region" description="Helical" evidence="6">
    <location>
        <begin position="114"/>
        <end position="136"/>
    </location>
</feature>
<dbReference type="InterPro" id="IPR011701">
    <property type="entry name" value="MFS"/>
</dbReference>
<feature type="transmembrane region" description="Helical" evidence="6">
    <location>
        <begin position="49"/>
        <end position="67"/>
    </location>
</feature>
<proteinExistence type="predicted"/>
<dbReference type="InterPro" id="IPR050189">
    <property type="entry name" value="MFS_Efflux_Transporters"/>
</dbReference>
<keyword evidence="9" id="KW-1185">Reference proteome</keyword>
<dbReference type="eggNOG" id="arCOG00130">
    <property type="taxonomic scope" value="Archaea"/>
</dbReference>
<dbReference type="Gene3D" id="1.20.1250.20">
    <property type="entry name" value="MFS general substrate transporter like domains"/>
    <property type="match status" value="1"/>
</dbReference>
<organism evidence="8 9">
    <name type="scientific">Pyrococcus yayanosii (strain CH1 / JCM 16557)</name>
    <dbReference type="NCBI Taxonomy" id="529709"/>
    <lineage>
        <taxon>Archaea</taxon>
        <taxon>Methanobacteriati</taxon>
        <taxon>Methanobacteriota</taxon>
        <taxon>Thermococci</taxon>
        <taxon>Thermococcales</taxon>
        <taxon>Thermococcaceae</taxon>
        <taxon>Pyrococcus</taxon>
    </lineage>
</organism>
<evidence type="ECO:0000256" key="6">
    <source>
        <dbReference type="SAM" id="Phobius"/>
    </source>
</evidence>
<protein>
    <submittedName>
        <fullName evidence="8">Major facilitator superfamily permease</fullName>
    </submittedName>
</protein>
<dbReference type="InterPro" id="IPR036259">
    <property type="entry name" value="MFS_trans_sf"/>
</dbReference>
<evidence type="ECO:0000256" key="2">
    <source>
        <dbReference type="ARBA" id="ARBA00022475"/>
    </source>
</evidence>